<keyword evidence="2" id="KW-1185">Reference proteome</keyword>
<reference evidence="2" key="1">
    <citation type="journal article" date="2019" name="Int. J. Syst. Evol. Microbiol.">
        <title>The Global Catalogue of Microorganisms (GCM) 10K type strain sequencing project: providing services to taxonomists for standard genome sequencing and annotation.</title>
        <authorList>
            <consortium name="The Broad Institute Genomics Platform"/>
            <consortium name="The Broad Institute Genome Sequencing Center for Infectious Disease"/>
            <person name="Wu L."/>
            <person name="Ma J."/>
        </authorList>
    </citation>
    <scope>NUCLEOTIDE SEQUENCE [LARGE SCALE GENOMIC DNA]</scope>
    <source>
        <strain evidence="2">TISTR 2562</strain>
    </source>
</reference>
<proteinExistence type="predicted"/>
<dbReference type="InterPro" id="IPR049457">
    <property type="entry name" value="Emfourin"/>
</dbReference>
<dbReference type="Pfam" id="PF20242">
    <property type="entry name" value="Emfourin"/>
    <property type="match status" value="1"/>
</dbReference>
<evidence type="ECO:0000313" key="1">
    <source>
        <dbReference type="EMBL" id="MFD2740045.1"/>
    </source>
</evidence>
<dbReference type="RefSeq" id="WP_386374229.1">
    <property type="nucleotide sequence ID" value="NZ_JBHUMP010000008.1"/>
</dbReference>
<comment type="caution">
    <text evidence="1">The sequence shown here is derived from an EMBL/GenBank/DDBJ whole genome shotgun (WGS) entry which is preliminary data.</text>
</comment>
<organism evidence="1 2">
    <name type="scientific">Sulfitobacter aestuarii</name>
    <dbReference type="NCBI Taxonomy" id="2161676"/>
    <lineage>
        <taxon>Bacteria</taxon>
        <taxon>Pseudomonadati</taxon>
        <taxon>Pseudomonadota</taxon>
        <taxon>Alphaproteobacteria</taxon>
        <taxon>Rhodobacterales</taxon>
        <taxon>Roseobacteraceae</taxon>
        <taxon>Sulfitobacter</taxon>
    </lineage>
</organism>
<gene>
    <name evidence="1" type="ORF">ACFSUD_10725</name>
</gene>
<evidence type="ECO:0000313" key="2">
    <source>
        <dbReference type="Proteomes" id="UP001597474"/>
    </source>
</evidence>
<dbReference type="Proteomes" id="UP001597474">
    <property type="component" value="Unassembled WGS sequence"/>
</dbReference>
<protein>
    <submittedName>
        <fullName evidence="1">Protealysin inhibitor emfourin</fullName>
    </submittedName>
</protein>
<dbReference type="EMBL" id="JBHUMP010000008">
    <property type="protein sequence ID" value="MFD2740045.1"/>
    <property type="molecule type" value="Genomic_DNA"/>
</dbReference>
<sequence length="104" mass="11080">MIIKIATTGGIGGFGLGQDRKVDVNALPAEIRAQACEMLSDAQLSAMAKASFDKGADRVNYSIALQGDDGAVRRYEIGEAAMPPEMLDMIDTLQSYPEAEDDTP</sequence>
<name>A0ABW5U365_9RHOB</name>
<accession>A0ABW5U365</accession>